<dbReference type="Proteomes" id="UP000614996">
    <property type="component" value="Unassembled WGS sequence"/>
</dbReference>
<gene>
    <name evidence="1" type="ORF">NUM_50580</name>
</gene>
<dbReference type="AlphaFoldDB" id="A0A8J4AEE0"/>
<dbReference type="EMBL" id="BOPO01000107">
    <property type="protein sequence ID" value="GIL29804.1"/>
    <property type="molecule type" value="Genomic_DNA"/>
</dbReference>
<comment type="caution">
    <text evidence="1">The sequence shown here is derived from an EMBL/GenBank/DDBJ whole genome shotgun (WGS) entry which is preliminary data.</text>
</comment>
<keyword evidence="2" id="KW-1185">Reference proteome</keyword>
<accession>A0A8J4AEE0</accession>
<proteinExistence type="predicted"/>
<evidence type="ECO:0000313" key="1">
    <source>
        <dbReference type="EMBL" id="GIL29804.1"/>
    </source>
</evidence>
<evidence type="ECO:0000313" key="2">
    <source>
        <dbReference type="Proteomes" id="UP000614996"/>
    </source>
</evidence>
<reference evidence="2" key="1">
    <citation type="journal article" date="2021" name="Int. J. Syst. Evol. Microbiol.">
        <title>Actinocatenispora comari sp. nov., an endophytic actinomycete isolated from aerial parts of Comarum salesowianum.</title>
        <authorList>
            <person name="Oyunbileg N."/>
            <person name="Iizaka Y."/>
            <person name="Hamada M."/>
            <person name="Davaapurev B.O."/>
            <person name="Fukumoto A."/>
            <person name="Tsetseg B."/>
            <person name="Kato F."/>
            <person name="Tamura T."/>
            <person name="Batkhuu J."/>
            <person name="Anzai Y."/>
        </authorList>
    </citation>
    <scope>NUCLEOTIDE SEQUENCE [LARGE SCALE GENOMIC DNA]</scope>
    <source>
        <strain evidence="2">NUM-2625</strain>
    </source>
</reference>
<protein>
    <submittedName>
        <fullName evidence="1">Uncharacterized protein</fullName>
    </submittedName>
</protein>
<organism evidence="1 2">
    <name type="scientific">Actinocatenispora comari</name>
    <dbReference type="NCBI Taxonomy" id="2807577"/>
    <lineage>
        <taxon>Bacteria</taxon>
        <taxon>Bacillati</taxon>
        <taxon>Actinomycetota</taxon>
        <taxon>Actinomycetes</taxon>
        <taxon>Micromonosporales</taxon>
        <taxon>Micromonosporaceae</taxon>
        <taxon>Actinocatenispora</taxon>
    </lineage>
</organism>
<name>A0A8J4AEE0_9ACTN</name>
<sequence>MSGTRGVAGMSDAASMAERRDPGVFTRMRAALQGERNAATLAALRDAGTAVYEELTHVDADPDGKTGWRGTTGSCSHALATWNAYALQTLGETLLDADDVDSGFVPPATFDLAWRWLGQVQPWLSRARQARSSTSYDIREELALPAEQTSWPAEPVTPSHLRGLLDAEVRLRERAEYSVFALDKQKRPPYADADMERLHQFAAIAGAAADYARALTGAVREPTTDRIAVVNLRQALSGWYQIGQLTAFPKLLRDLRLPREHARFDLSRLPGGDRFDPWCLTDEATLSTWQADPAAVHALTAMWQADPDPAATLQVRAEIDQAVADGAIVRVFLPGKVTCFHRCPWSSIYEVRRAVTIAGRRFGMLQQFALDVSADEMYWGRPFVRRLVLGPFQINSPTPR</sequence>